<protein>
    <submittedName>
        <fullName evidence="1">Uncharacterized protein</fullName>
    </submittedName>
</protein>
<accession>A0ABU7R522</accession>
<gene>
    <name evidence="1" type="ORF">V2E39_21090</name>
</gene>
<evidence type="ECO:0000313" key="1">
    <source>
        <dbReference type="EMBL" id="MEE6129908.1"/>
    </source>
</evidence>
<keyword evidence="2" id="KW-1185">Reference proteome</keyword>
<dbReference type="RefSeq" id="WP_330937548.1">
    <property type="nucleotide sequence ID" value="NZ_JAZGJU010000064.1"/>
</dbReference>
<name>A0ABU7R522_9FLAO</name>
<dbReference type="Proteomes" id="UP001350005">
    <property type="component" value="Unassembled WGS sequence"/>
</dbReference>
<evidence type="ECO:0000313" key="2">
    <source>
        <dbReference type="Proteomes" id="UP001350005"/>
    </source>
</evidence>
<dbReference type="EMBL" id="JAZGJU010000064">
    <property type="protein sequence ID" value="MEE6129908.1"/>
    <property type="molecule type" value="Genomic_DNA"/>
</dbReference>
<proteinExistence type="predicted"/>
<reference evidence="1 2" key="1">
    <citation type="submission" date="2024-01" db="EMBL/GenBank/DDBJ databases">
        <title>Whole genome of Chryseobacterium arthrosphaerae NNCa 2741.</title>
        <authorList>
            <person name="Boriskina E.V."/>
            <person name="Gordinskaya N.A."/>
            <person name="Kropotov V.S."/>
            <person name="Alekseeva A.E."/>
            <person name="Makhova M.A."/>
            <person name="Kryazhev D.V."/>
            <person name="Shkurkina I.S."/>
        </authorList>
    </citation>
    <scope>NUCLEOTIDE SEQUENCE [LARGE SCALE GENOMIC DNA]</scope>
    <source>
        <strain evidence="1 2">NNCa 2741</strain>
    </source>
</reference>
<sequence length="45" mass="5168">MKVKLLKKVGDHPEGKELEILDETVLKAWEELGVIEKPKPTKEIK</sequence>
<comment type="caution">
    <text evidence="1">The sequence shown here is derived from an EMBL/GenBank/DDBJ whole genome shotgun (WGS) entry which is preliminary data.</text>
</comment>
<organism evidence="1 2">
    <name type="scientific">Chryseobacterium arthrosphaerae</name>
    <dbReference type="NCBI Taxonomy" id="651561"/>
    <lineage>
        <taxon>Bacteria</taxon>
        <taxon>Pseudomonadati</taxon>
        <taxon>Bacteroidota</taxon>
        <taxon>Flavobacteriia</taxon>
        <taxon>Flavobacteriales</taxon>
        <taxon>Weeksellaceae</taxon>
        <taxon>Chryseobacterium group</taxon>
        <taxon>Chryseobacterium</taxon>
    </lineage>
</organism>